<evidence type="ECO:0000313" key="1">
    <source>
        <dbReference type="EMBL" id="EFQ33011.1"/>
    </source>
</evidence>
<dbReference type="GeneID" id="24413520"/>
<name>E3QQ73_COLGM</name>
<protein>
    <submittedName>
        <fullName evidence="1">Uncharacterized protein</fullName>
    </submittedName>
</protein>
<gene>
    <name evidence="1" type="ORF">GLRG_08155</name>
</gene>
<dbReference type="EMBL" id="GG697366">
    <property type="protein sequence ID" value="EFQ33011.1"/>
    <property type="molecule type" value="Genomic_DNA"/>
</dbReference>
<dbReference type="HOGENOM" id="CLU_2413136_0_0_1"/>
<dbReference type="Proteomes" id="UP000008782">
    <property type="component" value="Unassembled WGS sequence"/>
</dbReference>
<sequence length="92" mass="11181">MHRRWIVMSRYFNIRVQGREGEVFKRYQRLNLPHRFVFRFYNGSQLFCVRNQFIKRMIYFSCACSSTAGSTKMSYFGIYVYLEVVPDIKTHC</sequence>
<dbReference type="AlphaFoldDB" id="E3QQ73"/>
<accession>E3QQ73</accession>
<dbReference type="VEuPathDB" id="FungiDB:GLRG_08155"/>
<dbReference type="RefSeq" id="XP_008097031.1">
    <property type="nucleotide sequence ID" value="XM_008098840.1"/>
</dbReference>
<reference evidence="2" key="1">
    <citation type="journal article" date="2012" name="Nat. Genet.">
        <title>Lifestyle transitions in plant pathogenic Colletotrichum fungi deciphered by genome and transcriptome analyses.</title>
        <authorList>
            <person name="O'Connell R.J."/>
            <person name="Thon M.R."/>
            <person name="Hacquard S."/>
            <person name="Amyotte S.G."/>
            <person name="Kleemann J."/>
            <person name="Torres M.F."/>
            <person name="Damm U."/>
            <person name="Buiate E.A."/>
            <person name="Epstein L."/>
            <person name="Alkan N."/>
            <person name="Altmueller J."/>
            <person name="Alvarado-Balderrama L."/>
            <person name="Bauser C.A."/>
            <person name="Becker C."/>
            <person name="Birren B.W."/>
            <person name="Chen Z."/>
            <person name="Choi J."/>
            <person name="Crouch J.A."/>
            <person name="Duvick J.P."/>
            <person name="Farman M.A."/>
            <person name="Gan P."/>
            <person name="Heiman D."/>
            <person name="Henrissat B."/>
            <person name="Howard R.J."/>
            <person name="Kabbage M."/>
            <person name="Koch C."/>
            <person name="Kracher B."/>
            <person name="Kubo Y."/>
            <person name="Law A.D."/>
            <person name="Lebrun M.-H."/>
            <person name="Lee Y.-H."/>
            <person name="Miyara I."/>
            <person name="Moore N."/>
            <person name="Neumann U."/>
            <person name="Nordstroem K."/>
            <person name="Panaccione D.G."/>
            <person name="Panstruga R."/>
            <person name="Place M."/>
            <person name="Proctor R.H."/>
            <person name="Prusky D."/>
            <person name="Rech G."/>
            <person name="Reinhardt R."/>
            <person name="Rollins J.A."/>
            <person name="Rounsley S."/>
            <person name="Schardl C.L."/>
            <person name="Schwartz D.C."/>
            <person name="Shenoy N."/>
            <person name="Shirasu K."/>
            <person name="Sikhakolli U.R."/>
            <person name="Stueber K."/>
            <person name="Sukno S.A."/>
            <person name="Sweigard J.A."/>
            <person name="Takano Y."/>
            <person name="Takahara H."/>
            <person name="Trail F."/>
            <person name="van der Does H.C."/>
            <person name="Voll L.M."/>
            <person name="Will I."/>
            <person name="Young S."/>
            <person name="Zeng Q."/>
            <person name="Zhang J."/>
            <person name="Zhou S."/>
            <person name="Dickman M.B."/>
            <person name="Schulze-Lefert P."/>
            <person name="Ver Loren van Themaat E."/>
            <person name="Ma L.-J."/>
            <person name="Vaillancourt L.J."/>
        </authorList>
    </citation>
    <scope>NUCLEOTIDE SEQUENCE [LARGE SCALE GENOMIC DNA]</scope>
    <source>
        <strain evidence="2">M1.001 / M2 / FGSC 10212</strain>
    </source>
</reference>
<organism evidence="2">
    <name type="scientific">Colletotrichum graminicola (strain M1.001 / M2 / FGSC 10212)</name>
    <name type="common">Maize anthracnose fungus</name>
    <name type="synonym">Glomerella graminicola</name>
    <dbReference type="NCBI Taxonomy" id="645133"/>
    <lineage>
        <taxon>Eukaryota</taxon>
        <taxon>Fungi</taxon>
        <taxon>Dikarya</taxon>
        <taxon>Ascomycota</taxon>
        <taxon>Pezizomycotina</taxon>
        <taxon>Sordariomycetes</taxon>
        <taxon>Hypocreomycetidae</taxon>
        <taxon>Glomerellales</taxon>
        <taxon>Glomerellaceae</taxon>
        <taxon>Colletotrichum</taxon>
        <taxon>Colletotrichum graminicola species complex</taxon>
    </lineage>
</organism>
<keyword evidence="2" id="KW-1185">Reference proteome</keyword>
<evidence type="ECO:0000313" key="2">
    <source>
        <dbReference type="Proteomes" id="UP000008782"/>
    </source>
</evidence>
<proteinExistence type="predicted"/>